<evidence type="ECO:0000256" key="3">
    <source>
        <dbReference type="ARBA" id="ARBA00004991"/>
    </source>
</evidence>
<evidence type="ECO:0000313" key="21">
    <source>
        <dbReference type="EMBL" id="CCC68830.1"/>
    </source>
</evidence>
<dbReference type="GO" id="GO:0006666">
    <property type="term" value="P:3-keto-sphinganine metabolic process"/>
    <property type="evidence" value="ECO:0007669"/>
    <property type="project" value="EnsemblFungi"/>
</dbReference>
<accession>G0VAA0</accession>
<keyword evidence="13 20" id="KW-0472">Membrane</keyword>
<keyword evidence="8" id="KW-0521">NADP</keyword>
<comment type="pathway">
    <text evidence="2">Lipid metabolism; sphingolipid metabolism.</text>
</comment>
<dbReference type="CDD" id="cd08939">
    <property type="entry name" value="KDSR-like_SDR_c"/>
    <property type="match status" value="1"/>
</dbReference>
<dbReference type="KEGG" id="ncs:NCAS_0B07460"/>
<dbReference type="FunCoup" id="G0VAA0">
    <property type="interactions" value="148"/>
</dbReference>
<keyword evidence="11" id="KW-0560">Oxidoreductase</keyword>
<evidence type="ECO:0000256" key="17">
    <source>
        <dbReference type="ARBA" id="ARBA00032891"/>
    </source>
</evidence>
<comment type="catalytic activity">
    <reaction evidence="19">
        <text>sphinganine + NADP(+) = 3-oxosphinganine + NADPH + H(+)</text>
        <dbReference type="Rhea" id="RHEA:22640"/>
        <dbReference type="ChEBI" id="CHEBI:15378"/>
        <dbReference type="ChEBI" id="CHEBI:57783"/>
        <dbReference type="ChEBI" id="CHEBI:57817"/>
        <dbReference type="ChEBI" id="CHEBI:58299"/>
        <dbReference type="ChEBI" id="CHEBI:58349"/>
        <dbReference type="EC" id="1.1.1.102"/>
    </reaction>
    <physiologicalReaction direction="right-to-left" evidence="19">
        <dbReference type="Rhea" id="RHEA:22642"/>
    </physiologicalReaction>
</comment>
<dbReference type="PANTHER" id="PTHR43550:SF3">
    <property type="entry name" value="3-KETODIHYDROSPHINGOSINE REDUCTASE"/>
    <property type="match status" value="1"/>
</dbReference>
<keyword evidence="5 20" id="KW-0812">Transmembrane</keyword>
<evidence type="ECO:0000256" key="18">
    <source>
        <dbReference type="ARBA" id="ARBA00044737"/>
    </source>
</evidence>
<keyword evidence="10 20" id="KW-1133">Transmembrane helix</keyword>
<organism evidence="21 22">
    <name type="scientific">Naumovozyma castellii</name>
    <name type="common">Yeast</name>
    <name type="synonym">Saccharomyces castellii</name>
    <dbReference type="NCBI Taxonomy" id="27288"/>
    <lineage>
        <taxon>Eukaryota</taxon>
        <taxon>Fungi</taxon>
        <taxon>Dikarya</taxon>
        <taxon>Ascomycota</taxon>
        <taxon>Saccharomycotina</taxon>
        <taxon>Saccharomycetes</taxon>
        <taxon>Saccharomycetales</taxon>
        <taxon>Saccharomycetaceae</taxon>
        <taxon>Naumovozyma</taxon>
    </lineage>
</organism>
<evidence type="ECO:0000256" key="15">
    <source>
        <dbReference type="ARBA" id="ARBA00026241"/>
    </source>
</evidence>
<keyword evidence="9" id="KW-0746">Sphingolipid metabolism</keyword>
<reference evidence="21 22" key="1">
    <citation type="journal article" date="2011" name="Proc. Natl. Acad. Sci. U.S.A.">
        <title>Evolutionary erosion of yeast sex chromosomes by mating-type switching accidents.</title>
        <authorList>
            <person name="Gordon J.L."/>
            <person name="Armisen D."/>
            <person name="Proux-Wera E."/>
            <person name="Oheigeartaigh S.S."/>
            <person name="Byrne K.P."/>
            <person name="Wolfe K.H."/>
        </authorList>
    </citation>
    <scope>NUCLEOTIDE SEQUENCE [LARGE SCALE GENOMIC DNA]</scope>
    <source>
        <strain evidence="22">ATCC 76901 / BCRC 22586 / CBS 4309 / NBRC 1992 / NRRL Y-12630</strain>
    </source>
</reference>
<evidence type="ECO:0000256" key="13">
    <source>
        <dbReference type="ARBA" id="ARBA00023136"/>
    </source>
</evidence>
<evidence type="ECO:0000256" key="6">
    <source>
        <dbReference type="ARBA" id="ARBA00022741"/>
    </source>
</evidence>
<gene>
    <name evidence="21" type="primary">NCAS0B07460</name>
    <name evidence="21" type="ordered locus">NCAS_0B07460</name>
</gene>
<dbReference type="Pfam" id="PF00106">
    <property type="entry name" value="adh_short"/>
    <property type="match status" value="1"/>
</dbReference>
<dbReference type="InterPro" id="IPR045022">
    <property type="entry name" value="KDSR-like"/>
</dbReference>
<dbReference type="STRING" id="1064592.G0VAA0"/>
<evidence type="ECO:0000256" key="4">
    <source>
        <dbReference type="ARBA" id="ARBA00006484"/>
    </source>
</evidence>
<evidence type="ECO:0000256" key="8">
    <source>
        <dbReference type="ARBA" id="ARBA00022857"/>
    </source>
</evidence>
<comment type="similarity">
    <text evidence="4">Belongs to the short-chain dehydrogenases/reductases (SDR) family.</text>
</comment>
<comment type="pathway">
    <text evidence="3">Sphingolipid metabolism.</text>
</comment>
<evidence type="ECO:0000256" key="19">
    <source>
        <dbReference type="ARBA" id="ARBA00048930"/>
    </source>
</evidence>
<keyword evidence="22" id="KW-1185">Reference proteome</keyword>
<protein>
    <recommendedName>
        <fullName evidence="15">3-ketodihydrosphingosine reductase TSC10</fullName>
        <ecNumber evidence="14">1.1.1.102</ecNumber>
    </recommendedName>
    <alternativeName>
        <fullName evidence="17">3-dehydrosphinganine reductase</fullName>
    </alternativeName>
    <alternativeName>
        <fullName evidence="16">KDS reductase</fullName>
    </alternativeName>
</protein>
<dbReference type="InterPro" id="IPR036291">
    <property type="entry name" value="NAD(P)-bd_dom_sf"/>
</dbReference>
<evidence type="ECO:0000256" key="9">
    <source>
        <dbReference type="ARBA" id="ARBA00022919"/>
    </source>
</evidence>
<dbReference type="InParanoid" id="G0VAA0"/>
<dbReference type="HOGENOM" id="CLU_010194_3_0_1"/>
<sequence length="312" mass="35232">MRFQLNDQIVLITGGSQGLGREFAHKYYHEGNNSKIIVVSRSEKKLIKAVDAISGKTVGTNLSPEETGKLNKNAKLYYYPCDLSDHEAVSTMFDRLCELEMLPTQVYCCAGGSIPKLFKDLTGEELDMGIKMNYSTTLHIAHKVAQLELSNCHLILFSSVTAFFPFIGYSQYAPLKVSLKALVGILRQEMLQNRISCVYPGNFQSEGFELEELTKPDITREIEGASTPISSEDCCNKIIRSLESGYDDITTDLIGWFLMSLDMGLNKHNNKSFLWILQLLIGTIVNLLVVPIYMLICQFQIKRWFNGQQKKK</sequence>
<evidence type="ECO:0000256" key="2">
    <source>
        <dbReference type="ARBA" id="ARBA00004760"/>
    </source>
</evidence>
<dbReference type="GO" id="GO:0000166">
    <property type="term" value="F:nucleotide binding"/>
    <property type="evidence" value="ECO:0007669"/>
    <property type="project" value="UniProtKB-KW"/>
</dbReference>
<evidence type="ECO:0000256" key="16">
    <source>
        <dbReference type="ARBA" id="ARBA00029797"/>
    </source>
</evidence>
<feature type="transmembrane region" description="Helical" evidence="20">
    <location>
        <begin position="273"/>
        <end position="296"/>
    </location>
</feature>
<dbReference type="FunFam" id="3.40.50.720:FF:000578">
    <property type="entry name" value="3-ketodihydrosphingosine reductase"/>
    <property type="match status" value="1"/>
</dbReference>
<dbReference type="GO" id="GO:0047560">
    <property type="term" value="F:3-dehydrosphinganine reductase activity"/>
    <property type="evidence" value="ECO:0007669"/>
    <property type="project" value="UniProtKB-EC"/>
</dbReference>
<dbReference type="eggNOG" id="KOG1210">
    <property type="taxonomic scope" value="Eukaryota"/>
</dbReference>
<dbReference type="Proteomes" id="UP000001640">
    <property type="component" value="Chromosome 2"/>
</dbReference>
<dbReference type="UniPathway" id="UPA00222"/>
<dbReference type="InterPro" id="IPR002347">
    <property type="entry name" value="SDR_fam"/>
</dbReference>
<evidence type="ECO:0000256" key="12">
    <source>
        <dbReference type="ARBA" id="ARBA00023098"/>
    </source>
</evidence>
<comment type="subcellular location">
    <subcellularLocation>
        <location evidence="1">Endoplasmic reticulum membrane</location>
    </subcellularLocation>
</comment>
<dbReference type="RefSeq" id="XP_003675201.1">
    <property type="nucleotide sequence ID" value="XM_003675153.1"/>
</dbReference>
<evidence type="ECO:0000256" key="11">
    <source>
        <dbReference type="ARBA" id="ARBA00023002"/>
    </source>
</evidence>
<dbReference type="GeneID" id="96902387"/>
<dbReference type="OrthoDB" id="10267115at2759"/>
<evidence type="ECO:0000256" key="14">
    <source>
        <dbReference type="ARBA" id="ARBA00026112"/>
    </source>
</evidence>
<proteinExistence type="inferred from homology"/>
<keyword evidence="12" id="KW-0443">Lipid metabolism</keyword>
<dbReference type="GO" id="GO:0005789">
    <property type="term" value="C:endoplasmic reticulum membrane"/>
    <property type="evidence" value="ECO:0007669"/>
    <property type="project" value="UniProtKB-SubCell"/>
</dbReference>
<evidence type="ECO:0000256" key="10">
    <source>
        <dbReference type="ARBA" id="ARBA00022989"/>
    </source>
</evidence>
<dbReference type="OMA" id="PRQWGFF"/>
<dbReference type="GO" id="GO:0005811">
    <property type="term" value="C:lipid droplet"/>
    <property type="evidence" value="ECO:0007669"/>
    <property type="project" value="EnsemblFungi"/>
</dbReference>
<comment type="function">
    <text evidence="18">Catalyzes the reduction of 3'-oxosphinganine (3-ketodihydrosphingosine/KDS) to sphinganine (dihydrosphingosine/DHS), the second step of de novo sphingolipid biosynthesis.</text>
</comment>
<dbReference type="EC" id="1.1.1.102" evidence="14"/>
<evidence type="ECO:0000256" key="5">
    <source>
        <dbReference type="ARBA" id="ARBA00022692"/>
    </source>
</evidence>
<evidence type="ECO:0000256" key="20">
    <source>
        <dbReference type="SAM" id="Phobius"/>
    </source>
</evidence>
<evidence type="ECO:0000313" key="22">
    <source>
        <dbReference type="Proteomes" id="UP000001640"/>
    </source>
</evidence>
<dbReference type="AlphaFoldDB" id="G0VAA0"/>
<dbReference type="PANTHER" id="PTHR43550">
    <property type="entry name" value="3-KETODIHYDROSPHINGOSINE REDUCTASE"/>
    <property type="match status" value="1"/>
</dbReference>
<keyword evidence="6" id="KW-0547">Nucleotide-binding</keyword>
<dbReference type="SUPFAM" id="SSF51735">
    <property type="entry name" value="NAD(P)-binding Rossmann-fold domains"/>
    <property type="match status" value="1"/>
</dbReference>
<name>G0VAA0_NAUCA</name>
<evidence type="ECO:0000256" key="1">
    <source>
        <dbReference type="ARBA" id="ARBA00004586"/>
    </source>
</evidence>
<evidence type="ECO:0000256" key="7">
    <source>
        <dbReference type="ARBA" id="ARBA00022824"/>
    </source>
</evidence>
<dbReference type="GO" id="GO:0030148">
    <property type="term" value="P:sphingolipid biosynthetic process"/>
    <property type="evidence" value="ECO:0007669"/>
    <property type="project" value="EnsemblFungi"/>
</dbReference>
<dbReference type="Gene3D" id="3.40.50.720">
    <property type="entry name" value="NAD(P)-binding Rossmann-like Domain"/>
    <property type="match status" value="1"/>
</dbReference>
<dbReference type="EMBL" id="HE576753">
    <property type="protein sequence ID" value="CCC68830.1"/>
    <property type="molecule type" value="Genomic_DNA"/>
</dbReference>
<keyword evidence="7" id="KW-0256">Endoplasmic reticulum</keyword>
<reference key="2">
    <citation type="submission" date="2011-08" db="EMBL/GenBank/DDBJ databases">
        <title>Genome sequence of Naumovozyma castellii.</title>
        <authorList>
            <person name="Gordon J.L."/>
            <person name="Armisen D."/>
            <person name="Proux-Wera E."/>
            <person name="OhEigeartaigh S.S."/>
            <person name="Byrne K.P."/>
            <person name="Wolfe K.H."/>
        </authorList>
    </citation>
    <scope>NUCLEOTIDE SEQUENCE</scope>
    <source>
        <strain>Type strain:CBS 4309</strain>
    </source>
</reference>